<evidence type="ECO:0000256" key="4">
    <source>
        <dbReference type="ARBA" id="ARBA00022692"/>
    </source>
</evidence>
<dbReference type="Pfam" id="PF25539">
    <property type="entry name" value="Bestrophin_2"/>
    <property type="match status" value="1"/>
</dbReference>
<dbReference type="InterPro" id="IPR044669">
    <property type="entry name" value="YneE/VCCN1/2-like"/>
</dbReference>
<comment type="caution">
    <text evidence="10">The sequence shown here is derived from an EMBL/GenBank/DDBJ whole genome shotgun (WGS) entry which is preliminary data.</text>
</comment>
<gene>
    <name evidence="10" type="ORF">TrLO_g14519</name>
</gene>
<evidence type="ECO:0000256" key="9">
    <source>
        <dbReference type="SAM" id="Phobius"/>
    </source>
</evidence>
<dbReference type="EMBL" id="BRXW01000680">
    <property type="protein sequence ID" value="GMH73698.1"/>
    <property type="molecule type" value="Genomic_DNA"/>
</dbReference>
<dbReference type="PANTHER" id="PTHR33281">
    <property type="entry name" value="UPF0187 PROTEIN YNEE"/>
    <property type="match status" value="1"/>
</dbReference>
<keyword evidence="5 9" id="KW-1133">Transmembrane helix</keyword>
<evidence type="ECO:0000313" key="11">
    <source>
        <dbReference type="Proteomes" id="UP001165122"/>
    </source>
</evidence>
<proteinExistence type="predicted"/>
<sequence length="429" mass="48606">MQLLPRALFLLLTYFIFDCNSLLMTPLIVRTAPHQSCTVLSLRVEGRDYGGGGVGGGRDSVGKFSKSVEKIFVLRGRNAKTDTTLPSNMRTFSGSPDYQHLWNNTVWDKHIQRRRYFKHFIYLSRSRILKRVSPILSVLLPWTVGCICLSKKWISSPVPYVAAELPMTTVSMFSTFIALLLTLRTNQSISRLLEGRLAWGRCVLLTRDTSQLLSTYIYPINTQNGLMAARHLSIFGWLLKCRMRDEDDSDVIQTMLSPTDARYVEKQRKHPVALITRIRQVVALEAKRGNLNPGSHRSLEANLLELNRIYGMCERLRGSPVPPMYSRHTSRLLMFWLFSLPLSLNSTSISAFVNVLLVMVAGFVTLGLDEISMQLEQPFRLMPMQQLAGSVMLDVADAFVERPPKLDGEEDIEGEESGANLKAPKYWTD</sequence>
<keyword evidence="11" id="KW-1185">Reference proteome</keyword>
<keyword evidence="2" id="KW-0813">Transport</keyword>
<feature type="transmembrane region" description="Helical" evidence="9">
    <location>
        <begin position="6"/>
        <end position="29"/>
    </location>
</feature>
<keyword evidence="7 9" id="KW-0472">Membrane</keyword>
<keyword evidence="4 9" id="KW-0812">Transmembrane</keyword>
<keyword evidence="6" id="KW-0406">Ion transport</keyword>
<evidence type="ECO:0000256" key="6">
    <source>
        <dbReference type="ARBA" id="ARBA00023065"/>
    </source>
</evidence>
<evidence type="ECO:0000256" key="5">
    <source>
        <dbReference type="ARBA" id="ARBA00022989"/>
    </source>
</evidence>
<comment type="subcellular location">
    <subcellularLocation>
        <location evidence="1">Cell membrane</location>
        <topology evidence="1">Multi-pass membrane protein</topology>
    </subcellularLocation>
</comment>
<dbReference type="PANTHER" id="PTHR33281:SF19">
    <property type="entry name" value="VOLTAGE-DEPENDENT ANION CHANNEL-FORMING PROTEIN YNEE"/>
    <property type="match status" value="1"/>
</dbReference>
<evidence type="ECO:0000256" key="1">
    <source>
        <dbReference type="ARBA" id="ARBA00004651"/>
    </source>
</evidence>
<accession>A0A9W7ECI3</accession>
<dbReference type="GO" id="GO:0005886">
    <property type="term" value="C:plasma membrane"/>
    <property type="evidence" value="ECO:0007669"/>
    <property type="project" value="UniProtKB-SubCell"/>
</dbReference>
<name>A0A9W7ECI3_9STRA</name>
<dbReference type="Proteomes" id="UP001165122">
    <property type="component" value="Unassembled WGS sequence"/>
</dbReference>
<evidence type="ECO:0000256" key="8">
    <source>
        <dbReference type="SAM" id="MobiDB-lite"/>
    </source>
</evidence>
<evidence type="ECO:0000313" key="10">
    <source>
        <dbReference type="EMBL" id="GMH73698.1"/>
    </source>
</evidence>
<dbReference type="AlphaFoldDB" id="A0A9W7ECI3"/>
<dbReference type="OrthoDB" id="1368at2759"/>
<evidence type="ECO:0000256" key="7">
    <source>
        <dbReference type="ARBA" id="ARBA00023136"/>
    </source>
</evidence>
<organism evidence="10 11">
    <name type="scientific">Triparma laevis f. longispina</name>
    <dbReference type="NCBI Taxonomy" id="1714387"/>
    <lineage>
        <taxon>Eukaryota</taxon>
        <taxon>Sar</taxon>
        <taxon>Stramenopiles</taxon>
        <taxon>Ochrophyta</taxon>
        <taxon>Bolidophyceae</taxon>
        <taxon>Parmales</taxon>
        <taxon>Triparmaceae</taxon>
        <taxon>Triparma</taxon>
    </lineage>
</organism>
<evidence type="ECO:0000256" key="3">
    <source>
        <dbReference type="ARBA" id="ARBA00022475"/>
    </source>
</evidence>
<feature type="region of interest" description="Disordered" evidence="8">
    <location>
        <begin position="405"/>
        <end position="429"/>
    </location>
</feature>
<keyword evidence="3" id="KW-1003">Cell membrane</keyword>
<protein>
    <submittedName>
        <fullName evidence="10">Uncharacterized protein</fullName>
    </submittedName>
</protein>
<dbReference type="GO" id="GO:0005254">
    <property type="term" value="F:chloride channel activity"/>
    <property type="evidence" value="ECO:0007669"/>
    <property type="project" value="InterPro"/>
</dbReference>
<evidence type="ECO:0000256" key="2">
    <source>
        <dbReference type="ARBA" id="ARBA00022448"/>
    </source>
</evidence>
<reference evidence="11" key="1">
    <citation type="journal article" date="2023" name="Commun. Biol.">
        <title>Genome analysis of Parmales, the sister group of diatoms, reveals the evolutionary specialization of diatoms from phago-mixotrophs to photoautotrophs.</title>
        <authorList>
            <person name="Ban H."/>
            <person name="Sato S."/>
            <person name="Yoshikawa S."/>
            <person name="Yamada K."/>
            <person name="Nakamura Y."/>
            <person name="Ichinomiya M."/>
            <person name="Sato N."/>
            <person name="Blanc-Mathieu R."/>
            <person name="Endo H."/>
            <person name="Kuwata A."/>
            <person name="Ogata H."/>
        </authorList>
    </citation>
    <scope>NUCLEOTIDE SEQUENCE [LARGE SCALE GENOMIC DNA]</scope>
    <source>
        <strain evidence="11">NIES 3700</strain>
    </source>
</reference>